<organism evidence="2 3">
    <name type="scientific">Geofilum rubicundum JCM 15548</name>
    <dbReference type="NCBI Taxonomy" id="1236989"/>
    <lineage>
        <taxon>Bacteria</taxon>
        <taxon>Pseudomonadati</taxon>
        <taxon>Bacteroidota</taxon>
        <taxon>Bacteroidia</taxon>
        <taxon>Marinilabiliales</taxon>
        <taxon>Marinilabiliaceae</taxon>
        <taxon>Geofilum</taxon>
    </lineage>
</organism>
<keyword evidence="1" id="KW-0812">Transmembrane</keyword>
<dbReference type="Proteomes" id="UP000032900">
    <property type="component" value="Unassembled WGS sequence"/>
</dbReference>
<protein>
    <submittedName>
        <fullName evidence="2">Uncharacterized protein</fullName>
    </submittedName>
</protein>
<keyword evidence="1" id="KW-1133">Transmembrane helix</keyword>
<reference evidence="2 3" key="1">
    <citation type="journal article" date="2015" name="Microbes Environ.">
        <title>Distribution and evolution of nitrogen fixation genes in the phylum bacteroidetes.</title>
        <authorList>
            <person name="Inoue J."/>
            <person name="Oshima K."/>
            <person name="Suda W."/>
            <person name="Sakamoto M."/>
            <person name="Iino T."/>
            <person name="Noda S."/>
            <person name="Hongoh Y."/>
            <person name="Hattori M."/>
            <person name="Ohkuma M."/>
        </authorList>
    </citation>
    <scope>NUCLEOTIDE SEQUENCE [LARGE SCALE GENOMIC DNA]</scope>
    <source>
        <strain evidence="2">JCM 15548</strain>
    </source>
</reference>
<dbReference type="EMBL" id="BAZW01000033">
    <property type="protein sequence ID" value="GAO30923.1"/>
    <property type="molecule type" value="Genomic_DNA"/>
</dbReference>
<sequence>MIQRIQSVYLFLALIITGSLFYLDLADLASPENAYTLTYKGLITTGEASTMAMPAMALNILLLLAVALTAVTIFLYKKRMIQIRLCALNMAYMPVYPL</sequence>
<keyword evidence="3" id="KW-1185">Reference proteome</keyword>
<keyword evidence="1" id="KW-0472">Membrane</keyword>
<dbReference type="InterPro" id="IPR025635">
    <property type="entry name" value="DUF4293"/>
</dbReference>
<feature type="transmembrane region" description="Helical" evidence="1">
    <location>
        <begin position="7"/>
        <end position="23"/>
    </location>
</feature>
<evidence type="ECO:0000313" key="2">
    <source>
        <dbReference type="EMBL" id="GAO30923.1"/>
    </source>
</evidence>
<dbReference type="Pfam" id="PF14126">
    <property type="entry name" value="DUF4293"/>
    <property type="match status" value="1"/>
</dbReference>
<dbReference type="OrthoDB" id="594989at2"/>
<proteinExistence type="predicted"/>
<comment type="caution">
    <text evidence="2">The sequence shown here is derived from an EMBL/GenBank/DDBJ whole genome shotgun (WGS) entry which is preliminary data.</text>
</comment>
<feature type="transmembrane region" description="Helical" evidence="1">
    <location>
        <begin position="56"/>
        <end position="76"/>
    </location>
</feature>
<gene>
    <name evidence="2" type="ORF">JCM15548_13245</name>
</gene>
<dbReference type="RefSeq" id="WP_062126446.1">
    <property type="nucleotide sequence ID" value="NZ_BAZW01000033.1"/>
</dbReference>
<evidence type="ECO:0000256" key="1">
    <source>
        <dbReference type="SAM" id="Phobius"/>
    </source>
</evidence>
<evidence type="ECO:0000313" key="3">
    <source>
        <dbReference type="Proteomes" id="UP000032900"/>
    </source>
</evidence>
<dbReference type="AlphaFoldDB" id="A0A0E9M052"/>
<accession>A0A0E9M052</accession>
<name>A0A0E9M052_9BACT</name>